<protein>
    <recommendedName>
        <fullName evidence="3">Phage tail protein</fullName>
    </recommendedName>
</protein>
<name>A0A009IPG4_ACIB9</name>
<dbReference type="Proteomes" id="UP000020595">
    <property type="component" value="Unassembled WGS sequence"/>
</dbReference>
<dbReference type="RefSeq" id="WP_000002670.1">
    <property type="nucleotide sequence ID" value="NZ_JEWH01000022.1"/>
</dbReference>
<evidence type="ECO:0000313" key="1">
    <source>
        <dbReference type="EMBL" id="EXB05688.1"/>
    </source>
</evidence>
<gene>
    <name evidence="1" type="ORF">J512_2010</name>
</gene>
<reference evidence="1 2" key="1">
    <citation type="submission" date="2014-02" db="EMBL/GenBank/DDBJ databases">
        <title>Comparative genomics and transcriptomics to identify genetic mechanisms underlying the emergence of carbapenem resistant Acinetobacter baumannii (CRAb).</title>
        <authorList>
            <person name="Harris A.D."/>
            <person name="Johnson K.J."/>
            <person name="George J."/>
            <person name="Shefchek K."/>
            <person name="Daugherty S.C."/>
            <person name="Parankush S."/>
            <person name="Sadzewicz L."/>
            <person name="Tallon L."/>
            <person name="Sengamalay N."/>
            <person name="Hazen T.H."/>
            <person name="Rasko D.A."/>
        </authorList>
    </citation>
    <scope>NUCLEOTIDE SEQUENCE [LARGE SCALE GENOMIC DNA]</scope>
    <source>
        <strain evidence="1 2">1295743</strain>
    </source>
</reference>
<proteinExistence type="predicted"/>
<accession>A0A009IPG4</accession>
<dbReference type="AlphaFoldDB" id="A0A009IPG4"/>
<evidence type="ECO:0000313" key="2">
    <source>
        <dbReference type="Proteomes" id="UP000020595"/>
    </source>
</evidence>
<evidence type="ECO:0008006" key="3">
    <source>
        <dbReference type="Google" id="ProtNLM"/>
    </source>
</evidence>
<organism evidence="1 2">
    <name type="scientific">Acinetobacter baumannii (strain 1295743)</name>
    <dbReference type="NCBI Taxonomy" id="1310613"/>
    <lineage>
        <taxon>Bacteria</taxon>
        <taxon>Pseudomonadati</taxon>
        <taxon>Pseudomonadota</taxon>
        <taxon>Gammaproteobacteria</taxon>
        <taxon>Moraxellales</taxon>
        <taxon>Moraxellaceae</taxon>
        <taxon>Acinetobacter</taxon>
        <taxon>Acinetobacter calcoaceticus/baumannii complex</taxon>
    </lineage>
</organism>
<dbReference type="PATRIC" id="fig|1310613.3.peg.1930"/>
<comment type="caution">
    <text evidence="1">The sequence shown here is derived from an EMBL/GenBank/DDBJ whole genome shotgun (WGS) entry which is preliminary data.</text>
</comment>
<dbReference type="EMBL" id="JEWH01000022">
    <property type="protein sequence ID" value="EXB05688.1"/>
    <property type="molecule type" value="Genomic_DNA"/>
</dbReference>
<sequence length="181" mass="19077">MANNDTSNVKLGVCKVFFGGVDLGFTKGGVEVTVETETHEVQVDQYGNTPISEYVMGRTITVAVPLAETTLDNLVATMPGAKLVTDSTAGTSKAIVPTGVGVNLLDFADELVLVPKGVNGSLNYNDAVRVPKAATPGAMTFAYKLDEERIFNCNFKGYPVIEGNDEVLYQVGTVTPPAAKA</sequence>